<dbReference type="AlphaFoldDB" id="A0AAC8PWP1"/>
<evidence type="ECO:0000256" key="1">
    <source>
        <dbReference type="SAM" id="Phobius"/>
    </source>
</evidence>
<dbReference type="RefSeq" id="WP_046696182.1">
    <property type="nucleotide sequence ID" value="NZ_CP011376.1"/>
</dbReference>
<dbReference type="PANTHER" id="PTHR34821:SF2">
    <property type="entry name" value="INNER MEMBRANE PROTEIN YDCZ"/>
    <property type="match status" value="1"/>
</dbReference>
<feature type="transmembrane region" description="Helical" evidence="1">
    <location>
        <begin position="6"/>
        <end position="27"/>
    </location>
</feature>
<dbReference type="PANTHER" id="PTHR34821">
    <property type="entry name" value="INNER MEMBRANE PROTEIN YDCZ"/>
    <property type="match status" value="1"/>
</dbReference>
<feature type="transmembrane region" description="Helical" evidence="1">
    <location>
        <begin position="71"/>
        <end position="89"/>
    </location>
</feature>
<feature type="transmembrane region" description="Helical" evidence="1">
    <location>
        <begin position="128"/>
        <end position="148"/>
    </location>
</feature>
<accession>A0AAC8PWP1</accession>
<reference evidence="2 3" key="1">
    <citation type="submission" date="2015-05" db="EMBL/GenBank/DDBJ databases">
        <authorList>
            <person name="Dickey A."/>
            <person name="Clawson M."/>
            <person name="Bono J."/>
            <person name="Loy J.D."/>
        </authorList>
    </citation>
    <scope>NUCLEOTIDE SEQUENCE [LARGE SCALE GENOMIC DNA]</scope>
    <source>
        <strain evidence="2 3">22581</strain>
    </source>
</reference>
<organism evidence="2 3">
    <name type="scientific">Moraxella bovoculi</name>
    <dbReference type="NCBI Taxonomy" id="386891"/>
    <lineage>
        <taxon>Bacteria</taxon>
        <taxon>Pseudomonadati</taxon>
        <taxon>Pseudomonadota</taxon>
        <taxon>Gammaproteobacteria</taxon>
        <taxon>Moraxellales</taxon>
        <taxon>Moraxellaceae</taxon>
        <taxon>Moraxella</taxon>
    </lineage>
</organism>
<dbReference type="EMBL" id="CP011376">
    <property type="protein sequence ID" value="AKG08216.1"/>
    <property type="molecule type" value="Genomic_DNA"/>
</dbReference>
<sequence length="152" mass="16835">MKLIPFIFLSILGGLIIPLQLAMVNAFRQSTQASQIQATFYLYLGGAIMSFVMSVLISGGIKPPLIQNSQWWHWLTGFLGSFYILCMFVSAPKIGSANTLLWVFLGQMIFATLLSAFGLLGLEVQKPNLLKIMGLFLVMMGGFVMIYAETKK</sequence>
<gene>
    <name evidence="2" type="ORF">AAX06_08745</name>
</gene>
<feature type="transmembrane region" description="Helical" evidence="1">
    <location>
        <begin position="39"/>
        <end position="59"/>
    </location>
</feature>
<name>A0AAC8PWP1_9GAMM</name>
<proteinExistence type="predicted"/>
<dbReference type="Pfam" id="PF04657">
    <property type="entry name" value="DMT_YdcZ"/>
    <property type="match status" value="1"/>
</dbReference>
<evidence type="ECO:0000313" key="2">
    <source>
        <dbReference type="EMBL" id="AKG08216.1"/>
    </source>
</evidence>
<dbReference type="InterPro" id="IPR006750">
    <property type="entry name" value="YdcZ"/>
</dbReference>
<dbReference type="GO" id="GO:0005886">
    <property type="term" value="C:plasma membrane"/>
    <property type="evidence" value="ECO:0007669"/>
    <property type="project" value="TreeGrafter"/>
</dbReference>
<keyword evidence="1" id="KW-1133">Transmembrane helix</keyword>
<evidence type="ECO:0000313" key="3">
    <source>
        <dbReference type="Proteomes" id="UP000077465"/>
    </source>
</evidence>
<keyword evidence="1" id="KW-0472">Membrane</keyword>
<feature type="transmembrane region" description="Helical" evidence="1">
    <location>
        <begin position="101"/>
        <end position="122"/>
    </location>
</feature>
<dbReference type="Proteomes" id="UP000077465">
    <property type="component" value="Chromosome"/>
</dbReference>
<keyword evidence="1" id="KW-0812">Transmembrane</keyword>
<protein>
    <submittedName>
        <fullName evidence="2">Integral membrane protein</fullName>
    </submittedName>
</protein>